<evidence type="ECO:0000313" key="3">
    <source>
        <dbReference type="EMBL" id="KEQ14746.1"/>
    </source>
</evidence>
<reference evidence="3 4" key="1">
    <citation type="submission" date="2014-06" db="EMBL/GenBank/DDBJ databases">
        <title>Whole Genome Sequences of Three Symbiotic Endozoicomonas Bacteria.</title>
        <authorList>
            <person name="Neave M.J."/>
            <person name="Apprill A."/>
            <person name="Voolstra C.R."/>
        </authorList>
    </citation>
    <scope>NUCLEOTIDE SEQUENCE [LARGE SCALE GENOMIC DNA]</scope>
    <source>
        <strain evidence="3 4">LMG 24815</strain>
    </source>
</reference>
<evidence type="ECO:0000313" key="4">
    <source>
        <dbReference type="Proteomes" id="UP000028006"/>
    </source>
</evidence>
<evidence type="ECO:0008006" key="5">
    <source>
        <dbReference type="Google" id="ProtNLM"/>
    </source>
</evidence>
<dbReference type="EMBL" id="JOKG01000002">
    <property type="protein sequence ID" value="KEQ14746.1"/>
    <property type="molecule type" value="Genomic_DNA"/>
</dbReference>
<proteinExistence type="predicted"/>
<comment type="caution">
    <text evidence="3">The sequence shown here is derived from an EMBL/GenBank/DDBJ whole genome shotgun (WGS) entry which is preliminary data.</text>
</comment>
<evidence type="ECO:0000256" key="2">
    <source>
        <dbReference type="SAM" id="SignalP"/>
    </source>
</evidence>
<dbReference type="AlphaFoldDB" id="A0A081N8H3"/>
<organism evidence="3 4">
    <name type="scientific">Endozoicomonas montiporae</name>
    <dbReference type="NCBI Taxonomy" id="1027273"/>
    <lineage>
        <taxon>Bacteria</taxon>
        <taxon>Pseudomonadati</taxon>
        <taxon>Pseudomonadota</taxon>
        <taxon>Gammaproteobacteria</taxon>
        <taxon>Oceanospirillales</taxon>
        <taxon>Endozoicomonadaceae</taxon>
        <taxon>Endozoicomonas</taxon>
    </lineage>
</organism>
<feature type="region of interest" description="Disordered" evidence="1">
    <location>
        <begin position="97"/>
        <end position="119"/>
    </location>
</feature>
<keyword evidence="2" id="KW-0732">Signal</keyword>
<dbReference type="PROSITE" id="PS51257">
    <property type="entry name" value="PROKAR_LIPOPROTEIN"/>
    <property type="match status" value="1"/>
</dbReference>
<dbReference type="Proteomes" id="UP000028006">
    <property type="component" value="Unassembled WGS sequence"/>
</dbReference>
<sequence>MIRCIAVLGVAIFIAGCSNHGTMAQPLTQQIASCAGKLPANQTYTLDYSTTIDTQETPAKIGGTFNVSWESKIMTEAEQRQSFEALSPFIECVSPAISNDNTPPRVPLKTENGQVGKNH</sequence>
<evidence type="ECO:0000256" key="1">
    <source>
        <dbReference type="SAM" id="MobiDB-lite"/>
    </source>
</evidence>
<protein>
    <recommendedName>
        <fullName evidence="5">Lipoprotein</fullName>
    </recommendedName>
</protein>
<feature type="signal peptide" evidence="2">
    <location>
        <begin position="1"/>
        <end position="24"/>
    </location>
</feature>
<name>A0A081N8H3_9GAMM</name>
<gene>
    <name evidence="3" type="ORF">GZ77_10635</name>
</gene>
<dbReference type="RefSeq" id="WP_034874795.1">
    <property type="nucleotide sequence ID" value="NZ_JOKG01000002.1"/>
</dbReference>
<keyword evidence="4" id="KW-1185">Reference proteome</keyword>
<accession>A0A081N8H3</accession>
<feature type="chain" id="PRO_5001760686" description="Lipoprotein" evidence="2">
    <location>
        <begin position="25"/>
        <end position="119"/>
    </location>
</feature>